<gene>
    <name evidence="1" type="ORF">E4T65_28150</name>
</gene>
<name>A0A4Y9TAG2_PSEFL</name>
<dbReference type="Proteomes" id="UP000297322">
    <property type="component" value="Unassembled WGS sequence"/>
</dbReference>
<reference evidence="1 2" key="1">
    <citation type="submission" date="2019-03" db="EMBL/GenBank/DDBJ databases">
        <title>Biocontrol and xenobiotic degradation properties of endophytic Pseudomonas fluorescens strain BRZ63.</title>
        <authorList>
            <person name="Chlebek D.A."/>
            <person name="Pinski A."/>
            <person name="Zur J.P."/>
            <person name="Michalska J."/>
            <person name="Hupert-Kocurek K.T."/>
        </authorList>
    </citation>
    <scope>NUCLEOTIDE SEQUENCE [LARGE SCALE GENOMIC DNA]</scope>
    <source>
        <strain evidence="1 2">BRZ63</strain>
    </source>
</reference>
<dbReference type="RefSeq" id="WP_065878693.1">
    <property type="nucleotide sequence ID" value="NZ_SPVI01000028.1"/>
</dbReference>
<organism evidence="1 2">
    <name type="scientific">Pseudomonas fluorescens</name>
    <dbReference type="NCBI Taxonomy" id="294"/>
    <lineage>
        <taxon>Bacteria</taxon>
        <taxon>Pseudomonadati</taxon>
        <taxon>Pseudomonadota</taxon>
        <taxon>Gammaproteobacteria</taxon>
        <taxon>Pseudomonadales</taxon>
        <taxon>Pseudomonadaceae</taxon>
        <taxon>Pseudomonas</taxon>
    </lineage>
</organism>
<accession>A0A4Y9TAG2</accession>
<dbReference type="AlphaFoldDB" id="A0A4Y9TAG2"/>
<sequence>MDRQEQELKRFLEAQTRFSFADVGTAYTAKDFWTWAFSNMEVPVLRGVLIEYLVARHLIAHNDAIVGDTVRSLTTETPGPGDLTKSIERFYRQQPHGDVFDLQLTWGVTLEIKSTASPNSWRIKKTSRWNCIEDKNLKQTVFPAHFYVLAHMADDAVIKDGKLDLGAVVFHVRTGREMDALAGTHESVGFSTFVGEGAGVRSCSFDQLPDVLLALQTQRLADIRAKMLPDWQLEPLKQCHDRVYLPLAVEQDGKVEACWYIEFKYELGGKKGRRVVPLKPIHSCWLPGVIPDWRDWEAAGFCYVAQGEAIVEVGEPTSVTAS</sequence>
<evidence type="ECO:0000313" key="2">
    <source>
        <dbReference type="Proteomes" id="UP000297322"/>
    </source>
</evidence>
<protein>
    <submittedName>
        <fullName evidence="1">Uncharacterized protein</fullName>
    </submittedName>
</protein>
<comment type="caution">
    <text evidence="1">The sequence shown here is derived from an EMBL/GenBank/DDBJ whole genome shotgun (WGS) entry which is preliminary data.</text>
</comment>
<evidence type="ECO:0000313" key="1">
    <source>
        <dbReference type="EMBL" id="TFW39484.1"/>
    </source>
</evidence>
<dbReference type="EMBL" id="SPVI01000028">
    <property type="protein sequence ID" value="TFW39484.1"/>
    <property type="molecule type" value="Genomic_DNA"/>
</dbReference>
<proteinExistence type="predicted"/>